<feature type="domain" description="PPC" evidence="1">
    <location>
        <begin position="1"/>
        <end position="134"/>
    </location>
</feature>
<proteinExistence type="predicted"/>
<evidence type="ECO:0000313" key="3">
    <source>
        <dbReference type="Proteomes" id="UP000027665"/>
    </source>
</evidence>
<dbReference type="RefSeq" id="WP_037976500.1">
    <property type="nucleotide sequence ID" value="NZ_CAMETI010000015.1"/>
</dbReference>
<dbReference type="Gene3D" id="3.30.1330.80">
    <property type="entry name" value="Hypothetical protein, similar to alpha- acetolactate decarboxylase, domain 2"/>
    <property type="match status" value="1"/>
</dbReference>
<sequence length="134" mass="14596">MTNMHICTIAKDQDVMTALHEYMMDKKWKGAVIVAGVGSIYDVMLGNPGTYDLKVLCKKKIEAPCEVVSFIGEITPKAEAAKSLPKEIIDTAASDYIIHIHMSCSHEADAVVNGGSLREAKVLRALTVVMLECD</sequence>
<dbReference type="GeneID" id="90983774"/>
<keyword evidence="3" id="KW-1185">Reference proteome</keyword>
<evidence type="ECO:0000313" key="2">
    <source>
        <dbReference type="EMBL" id="KEJ92115.1"/>
    </source>
</evidence>
<protein>
    <recommendedName>
        <fullName evidence="1">PPC domain-containing protein</fullName>
    </recommendedName>
</protein>
<accession>A0A073IRE0</accession>
<dbReference type="InterPro" id="IPR005175">
    <property type="entry name" value="PPC_dom"/>
</dbReference>
<dbReference type="PROSITE" id="PS51742">
    <property type="entry name" value="PPC"/>
    <property type="match status" value="1"/>
</dbReference>
<name>A0A073IRE0_9BACT</name>
<dbReference type="SUPFAM" id="SSF117856">
    <property type="entry name" value="AF0104/ALDC/Ptd012-like"/>
    <property type="match status" value="1"/>
</dbReference>
<dbReference type="EMBL" id="JMKI01000035">
    <property type="protein sequence ID" value="KEJ92115.1"/>
    <property type="molecule type" value="Genomic_DNA"/>
</dbReference>
<gene>
    <name evidence="2" type="ORF">EH55_05675</name>
</gene>
<comment type="caution">
    <text evidence="2">The sequence shown here is derived from an EMBL/GenBank/DDBJ whole genome shotgun (WGS) entry which is preliminary data.</text>
</comment>
<dbReference type="AlphaFoldDB" id="A0A073IRE0"/>
<organism evidence="2 3">
    <name type="scientific">Synergistes jonesii</name>
    <dbReference type="NCBI Taxonomy" id="2754"/>
    <lineage>
        <taxon>Bacteria</taxon>
        <taxon>Thermotogati</taxon>
        <taxon>Synergistota</taxon>
        <taxon>Synergistia</taxon>
        <taxon>Synergistales</taxon>
        <taxon>Synergistaceae</taxon>
        <taxon>Synergistes</taxon>
    </lineage>
</organism>
<dbReference type="Pfam" id="PF03479">
    <property type="entry name" value="PCC"/>
    <property type="match status" value="1"/>
</dbReference>
<reference evidence="2 3" key="1">
    <citation type="submission" date="2014-04" db="EMBL/GenBank/DDBJ databases">
        <title>Draft Genome Sequence of Synergistes jonesii.</title>
        <authorList>
            <person name="Coil D.A."/>
            <person name="Eisen J.A."/>
            <person name="Holland-Moritz H.E."/>
        </authorList>
    </citation>
    <scope>NUCLEOTIDE SEQUENCE [LARGE SCALE GENOMIC DNA]</scope>
    <source>
        <strain evidence="2 3">78-1</strain>
    </source>
</reference>
<dbReference type="Proteomes" id="UP000027665">
    <property type="component" value="Unassembled WGS sequence"/>
</dbReference>
<evidence type="ECO:0000259" key="1">
    <source>
        <dbReference type="PROSITE" id="PS51742"/>
    </source>
</evidence>
<dbReference type="STRING" id="2754.EH55_05675"/>